<evidence type="ECO:0000256" key="3">
    <source>
        <dbReference type="ARBA" id="ARBA00022448"/>
    </source>
</evidence>
<dbReference type="PROSITE" id="PS50850">
    <property type="entry name" value="MFS"/>
    <property type="match status" value="1"/>
</dbReference>
<dbReference type="eggNOG" id="COG0477">
    <property type="taxonomic scope" value="Bacteria"/>
</dbReference>
<reference evidence="12" key="1">
    <citation type="submission" date="2009-02" db="EMBL/GenBank/DDBJ databases">
        <title>Annotation of Streptomyces viridochromogenes strain DSM 40736.</title>
        <authorList>
            <consortium name="The Broad Institute Genome Sequencing Platform"/>
            <consortium name="Broad Institute Microbial Sequencing Center"/>
            <person name="Fischbach M."/>
            <person name="Godfrey P."/>
            <person name="Ward D."/>
            <person name="Young S."/>
            <person name="Zeng Q."/>
            <person name="Koehrsen M."/>
            <person name="Alvarado L."/>
            <person name="Berlin A.M."/>
            <person name="Bochicchio J."/>
            <person name="Borenstein D."/>
            <person name="Chapman S.B."/>
            <person name="Chen Z."/>
            <person name="Engels R."/>
            <person name="Freedman E."/>
            <person name="Gellesch M."/>
            <person name="Goldberg J."/>
            <person name="Griggs A."/>
            <person name="Gujja S."/>
            <person name="Heilman E.R."/>
            <person name="Heiman D.I."/>
            <person name="Hepburn T.A."/>
            <person name="Howarth C."/>
            <person name="Jen D."/>
            <person name="Larson L."/>
            <person name="Lewis B."/>
            <person name="Mehta T."/>
            <person name="Park D."/>
            <person name="Pearson M."/>
            <person name="Richards J."/>
            <person name="Roberts A."/>
            <person name="Saif S."/>
            <person name="Shea T.D."/>
            <person name="Shenoy N."/>
            <person name="Sisk P."/>
            <person name="Stolte C."/>
            <person name="Sykes S.N."/>
            <person name="Thomson T."/>
            <person name="Walk T."/>
            <person name="White J."/>
            <person name="Yandava C."/>
            <person name="Straight P."/>
            <person name="Clardy J."/>
            <person name="Hung D."/>
            <person name="Kolter R."/>
            <person name="Mekalanos J."/>
            <person name="Walker S."/>
            <person name="Walsh C.T."/>
            <person name="Wieland-Brown L.C."/>
            <person name="Haas B."/>
            <person name="Nusbaum C."/>
            <person name="Birren B."/>
        </authorList>
    </citation>
    <scope>NUCLEOTIDE SEQUENCE [LARGE SCALE GENOMIC DNA]</scope>
    <source>
        <strain evidence="12">DSM 40736 / JCM 4977 / BCRC 1201 / Tue 494</strain>
    </source>
</reference>
<evidence type="ECO:0000256" key="2">
    <source>
        <dbReference type="ARBA" id="ARBA00007520"/>
    </source>
</evidence>
<evidence type="ECO:0000256" key="4">
    <source>
        <dbReference type="ARBA" id="ARBA00022475"/>
    </source>
</evidence>
<name>D9XBS0_STRVT</name>
<dbReference type="Gene3D" id="1.20.1720.10">
    <property type="entry name" value="Multidrug resistance protein D"/>
    <property type="match status" value="1"/>
</dbReference>
<dbReference type="STRING" id="591159.SSQG_07141"/>
<keyword evidence="6 9" id="KW-1133">Transmembrane helix</keyword>
<proteinExistence type="inferred from homology"/>
<dbReference type="GO" id="GO:0022857">
    <property type="term" value="F:transmembrane transporter activity"/>
    <property type="evidence" value="ECO:0007669"/>
    <property type="project" value="InterPro"/>
</dbReference>
<feature type="transmembrane region" description="Helical" evidence="9">
    <location>
        <begin position="339"/>
        <end position="364"/>
    </location>
</feature>
<feature type="region of interest" description="Disordered" evidence="8">
    <location>
        <begin position="1"/>
        <end position="71"/>
    </location>
</feature>
<feature type="transmembrane region" description="Helical" evidence="9">
    <location>
        <begin position="370"/>
        <end position="393"/>
    </location>
</feature>
<evidence type="ECO:0000256" key="1">
    <source>
        <dbReference type="ARBA" id="ARBA00004651"/>
    </source>
</evidence>
<feature type="transmembrane region" description="Helical" evidence="9">
    <location>
        <begin position="563"/>
        <end position="583"/>
    </location>
</feature>
<dbReference type="InterPro" id="IPR020846">
    <property type="entry name" value="MFS_dom"/>
</dbReference>
<keyword evidence="12" id="KW-1185">Reference proteome</keyword>
<sequence>MPQTPRRPRAAGAGPVGPTGDADASGRHARGRGPGRDRRLAGRPTAPTARTTHVTFSDTREQGSAGDLPPRLTHRQITTVMSGLVLGMFLGALDQTVVSSALRTIADDLHGLTAQAWVTTAYLITATIATPLYGKLSDIHGRRPVYLAAIALFTAGSLLCGCATSIYELAAFRAVQGLGGGGLMSLAMTIVADITTPRERGRYQGYFMAVFGGASVVGPLVGGAFADRATLLGIDGWRWIFLINVPLAAAAAVTIVRVLRFPHRRVGHRLDYAGALTLAVGLVPLLVVAEQGRTWGWDSPRALSMYAVGVVGLAVFVAVERRSGDAALLPPRLFRIRAFRLGVGLHFVVGIGMFGAMTTLPLYLQLVRGMSPMAAGLATLPTVAANLAVTLLTGRMIARTGRFKVHLVAGVGSFTAAMLVFATLRVDSPLWHPALGMVLMGAGLGASMQTLTTLAQCEVPRTDMGAATASVNFFRSNGGTVGTAAFLSILFTTAAGSIADRLAEARDDPAYRRLLTQPDNAHALTGVLRPGGGVDLEDSAFLRALDPSAALPFLEGYVASMRLVFLTGAAVSLAAFVIAAWRVPDLTLSDE</sequence>
<keyword evidence="4" id="KW-1003">Cell membrane</keyword>
<evidence type="ECO:0000256" key="6">
    <source>
        <dbReference type="ARBA" id="ARBA00022989"/>
    </source>
</evidence>
<dbReference type="HOGENOM" id="CLU_000960_2_3_11"/>
<evidence type="ECO:0000259" key="10">
    <source>
        <dbReference type="PROSITE" id="PS50850"/>
    </source>
</evidence>
<comment type="similarity">
    <text evidence="2">Belongs to the major facilitator superfamily. TCR/Tet family.</text>
</comment>
<feature type="transmembrane region" description="Helical" evidence="9">
    <location>
        <begin position="80"/>
        <end position="102"/>
    </location>
</feature>
<dbReference type="InterPro" id="IPR004638">
    <property type="entry name" value="EmrB-like"/>
</dbReference>
<dbReference type="InterPro" id="IPR036259">
    <property type="entry name" value="MFS_trans_sf"/>
</dbReference>
<dbReference type="FunFam" id="1.20.1720.10:FF:000004">
    <property type="entry name" value="EmrB/QacA family drug resistance transporter"/>
    <property type="match status" value="1"/>
</dbReference>
<feature type="transmembrane region" description="Helical" evidence="9">
    <location>
        <begin position="405"/>
        <end position="424"/>
    </location>
</feature>
<dbReference type="AlphaFoldDB" id="D9XBS0"/>
<feature type="transmembrane region" description="Helical" evidence="9">
    <location>
        <begin position="237"/>
        <end position="258"/>
    </location>
</feature>
<dbReference type="GO" id="GO:0005886">
    <property type="term" value="C:plasma membrane"/>
    <property type="evidence" value="ECO:0007669"/>
    <property type="project" value="UniProtKB-SubCell"/>
</dbReference>
<evidence type="ECO:0000256" key="8">
    <source>
        <dbReference type="SAM" id="MobiDB-lite"/>
    </source>
</evidence>
<evidence type="ECO:0000256" key="5">
    <source>
        <dbReference type="ARBA" id="ARBA00022692"/>
    </source>
</evidence>
<dbReference type="CDD" id="cd17502">
    <property type="entry name" value="MFS_Azr1_MDR_like"/>
    <property type="match status" value="1"/>
</dbReference>
<feature type="transmembrane region" description="Helical" evidence="9">
    <location>
        <begin position="114"/>
        <end position="133"/>
    </location>
</feature>
<dbReference type="PANTHER" id="PTHR23501:SF197">
    <property type="entry name" value="COMD"/>
    <property type="match status" value="1"/>
</dbReference>
<keyword evidence="7 9" id="KW-0472">Membrane</keyword>
<feature type="domain" description="Major facilitator superfamily (MFS) profile" evidence="10">
    <location>
        <begin position="80"/>
        <end position="587"/>
    </location>
</feature>
<dbReference type="EMBL" id="GG657757">
    <property type="protein sequence ID" value="EFL36623.1"/>
    <property type="molecule type" value="Genomic_DNA"/>
</dbReference>
<dbReference type="Pfam" id="PF07690">
    <property type="entry name" value="MFS_1"/>
    <property type="match status" value="1"/>
</dbReference>
<evidence type="ECO:0000313" key="12">
    <source>
        <dbReference type="Proteomes" id="UP000004184"/>
    </source>
</evidence>
<evidence type="ECO:0000313" key="11">
    <source>
        <dbReference type="EMBL" id="EFL36623.1"/>
    </source>
</evidence>
<evidence type="ECO:0000256" key="9">
    <source>
        <dbReference type="SAM" id="Phobius"/>
    </source>
</evidence>
<dbReference type="NCBIfam" id="TIGR00711">
    <property type="entry name" value="efflux_EmrB"/>
    <property type="match status" value="1"/>
</dbReference>
<organism evidence="11 12">
    <name type="scientific">Streptomyces viridochromogenes (strain DSM 40736 / JCM 4977 / BCRC 1201 / Tue 494)</name>
    <dbReference type="NCBI Taxonomy" id="591159"/>
    <lineage>
        <taxon>Bacteria</taxon>
        <taxon>Bacillati</taxon>
        <taxon>Actinomycetota</taxon>
        <taxon>Actinomycetes</taxon>
        <taxon>Kitasatosporales</taxon>
        <taxon>Streptomycetaceae</taxon>
        <taxon>Streptomyces</taxon>
    </lineage>
</organism>
<gene>
    <name evidence="11" type="ORF">SSQG_07141</name>
</gene>
<comment type="subcellular location">
    <subcellularLocation>
        <location evidence="1">Cell membrane</location>
        <topology evidence="1">Multi-pass membrane protein</topology>
    </subcellularLocation>
</comment>
<accession>D9XBS0</accession>
<dbReference type="Proteomes" id="UP000004184">
    <property type="component" value="Unassembled WGS sequence"/>
</dbReference>
<dbReference type="InterPro" id="IPR011701">
    <property type="entry name" value="MFS"/>
</dbReference>
<feature type="transmembrane region" description="Helical" evidence="9">
    <location>
        <begin position="173"/>
        <end position="194"/>
    </location>
</feature>
<protein>
    <submittedName>
        <fullName evidence="11">Multidrug transporter</fullName>
    </submittedName>
</protein>
<feature type="transmembrane region" description="Helical" evidence="9">
    <location>
        <begin position="270"/>
        <end position="289"/>
    </location>
</feature>
<feature type="transmembrane region" description="Helical" evidence="9">
    <location>
        <begin position="430"/>
        <end position="451"/>
    </location>
</feature>
<dbReference type="Gene3D" id="1.20.1250.20">
    <property type="entry name" value="MFS general substrate transporter like domains"/>
    <property type="match status" value="1"/>
</dbReference>
<feature type="compositionally biased region" description="Low complexity" evidence="8">
    <location>
        <begin position="43"/>
        <end position="52"/>
    </location>
</feature>
<keyword evidence="3" id="KW-0813">Transport</keyword>
<feature type="transmembrane region" description="Helical" evidence="9">
    <location>
        <begin position="145"/>
        <end position="167"/>
    </location>
</feature>
<evidence type="ECO:0000256" key="7">
    <source>
        <dbReference type="ARBA" id="ARBA00023136"/>
    </source>
</evidence>
<dbReference type="PANTHER" id="PTHR23501">
    <property type="entry name" value="MAJOR FACILITATOR SUPERFAMILY"/>
    <property type="match status" value="1"/>
</dbReference>
<feature type="transmembrane region" description="Helical" evidence="9">
    <location>
        <begin position="301"/>
        <end position="319"/>
    </location>
</feature>
<feature type="transmembrane region" description="Helical" evidence="9">
    <location>
        <begin position="206"/>
        <end position="225"/>
    </location>
</feature>
<keyword evidence="5 9" id="KW-0812">Transmembrane</keyword>
<dbReference type="SUPFAM" id="SSF103473">
    <property type="entry name" value="MFS general substrate transporter"/>
    <property type="match status" value="1"/>
</dbReference>